<dbReference type="InterPro" id="IPR036397">
    <property type="entry name" value="RNaseH_sf"/>
</dbReference>
<dbReference type="PANTHER" id="PTHR47649">
    <property type="entry name" value="RIBONUCLEASE D"/>
    <property type="match status" value="1"/>
</dbReference>
<evidence type="ECO:0000259" key="1">
    <source>
        <dbReference type="PROSITE" id="PS50967"/>
    </source>
</evidence>
<gene>
    <name evidence="2" type="ORF">MPNT_140025</name>
</gene>
<protein>
    <submittedName>
        <fullName evidence="2">Ribonuclease D</fullName>
        <ecNumber evidence="2">3.1.26.3</ecNumber>
    </submittedName>
</protein>
<accession>A0A8J2BID9</accession>
<sequence>MKSKTASFPWKLIEDERGLALLSQKLDPQALLAIDTEADSLHHYEGKLCLITLRQGEQTWLVDPLSAQQLGEFWPFLAKFRWVVHGMDYDLRMLLGAGAQPPQSIFDTMLAARLCGLTPAGYASLVERFFSHKLSKGPQKADWSRRPLPPHLLDYACQDVAYLEPLARKLRQRLEELGRLGWLEELSGRILQTVRRPAPPKDPKARLFQAKGLRPEGLGILHKLWVWRETEAQKRDLPRFRIARDEELFSLAQWAQQRGREDPPETLFPRHRWNRYREALVAAITAGSQEPLTPPNRSDLNHRREDPHWEKRFHDLTHKRNEIAAKLGLEPALIAPRAVLQKLAQSEAPNATELIAQGHWCRWQADLMGIPYA</sequence>
<dbReference type="InterPro" id="IPR010997">
    <property type="entry name" value="HRDC-like_sf"/>
</dbReference>
<dbReference type="InterPro" id="IPR012337">
    <property type="entry name" value="RNaseH-like_sf"/>
</dbReference>
<dbReference type="AlphaFoldDB" id="A0A8J2BID9"/>
<dbReference type="Proteomes" id="UP000663859">
    <property type="component" value="Unassembled WGS sequence"/>
</dbReference>
<dbReference type="InterPro" id="IPR002121">
    <property type="entry name" value="HRDC_dom"/>
</dbReference>
<dbReference type="EC" id="3.1.26.3" evidence="2"/>
<dbReference type="GO" id="GO:0006139">
    <property type="term" value="P:nucleobase-containing compound metabolic process"/>
    <property type="evidence" value="ECO:0007669"/>
    <property type="project" value="InterPro"/>
</dbReference>
<dbReference type="GO" id="GO:0000166">
    <property type="term" value="F:nucleotide binding"/>
    <property type="evidence" value="ECO:0007669"/>
    <property type="project" value="InterPro"/>
</dbReference>
<dbReference type="InterPro" id="IPR051086">
    <property type="entry name" value="RNase_D-like"/>
</dbReference>
<dbReference type="EMBL" id="CAJNOB010000006">
    <property type="protein sequence ID" value="CAF0693507.1"/>
    <property type="molecule type" value="Genomic_DNA"/>
</dbReference>
<dbReference type="PANTHER" id="PTHR47649:SF1">
    <property type="entry name" value="RIBONUCLEASE D"/>
    <property type="match status" value="1"/>
</dbReference>
<evidence type="ECO:0000313" key="3">
    <source>
        <dbReference type="Proteomes" id="UP000663859"/>
    </source>
</evidence>
<comment type="caution">
    <text evidence="2">The sequence shown here is derived from an EMBL/GenBank/DDBJ whole genome shotgun (WGS) entry which is preliminary data.</text>
</comment>
<dbReference type="InterPro" id="IPR044876">
    <property type="entry name" value="HRDC_dom_sf"/>
</dbReference>
<dbReference type="SUPFAM" id="SSF53098">
    <property type="entry name" value="Ribonuclease H-like"/>
    <property type="match status" value="1"/>
</dbReference>
<organism evidence="2 3">
    <name type="scientific">Candidatus Methylacidithermus pantelleriae</name>
    <dbReference type="NCBI Taxonomy" id="2744239"/>
    <lineage>
        <taxon>Bacteria</taxon>
        <taxon>Pseudomonadati</taxon>
        <taxon>Verrucomicrobiota</taxon>
        <taxon>Methylacidiphilae</taxon>
        <taxon>Methylacidiphilales</taxon>
        <taxon>Methylacidiphilaceae</taxon>
        <taxon>Candidatus Methylacidithermus</taxon>
    </lineage>
</organism>
<dbReference type="SMART" id="SM00474">
    <property type="entry name" value="35EXOc"/>
    <property type="match status" value="1"/>
</dbReference>
<dbReference type="GO" id="GO:0004525">
    <property type="term" value="F:ribonuclease III activity"/>
    <property type="evidence" value="ECO:0007669"/>
    <property type="project" value="UniProtKB-EC"/>
</dbReference>
<dbReference type="Gene3D" id="1.10.150.80">
    <property type="entry name" value="HRDC domain"/>
    <property type="match status" value="1"/>
</dbReference>
<feature type="domain" description="HRDC" evidence="1">
    <location>
        <begin position="214"/>
        <end position="294"/>
    </location>
</feature>
<keyword evidence="2" id="KW-0378">Hydrolase</keyword>
<proteinExistence type="predicted"/>
<dbReference type="Pfam" id="PF01612">
    <property type="entry name" value="DNA_pol_A_exo1"/>
    <property type="match status" value="1"/>
</dbReference>
<reference evidence="2" key="1">
    <citation type="submission" date="2021-02" db="EMBL/GenBank/DDBJ databases">
        <authorList>
            <person name="Cremers G."/>
            <person name="Picone N."/>
        </authorList>
    </citation>
    <scope>NUCLEOTIDE SEQUENCE</scope>
    <source>
        <strain evidence="2">PQ17</strain>
    </source>
</reference>
<dbReference type="InterPro" id="IPR002562">
    <property type="entry name" value="3'-5'_exonuclease_dom"/>
</dbReference>
<dbReference type="CDD" id="cd06142">
    <property type="entry name" value="RNaseD_exo"/>
    <property type="match status" value="1"/>
</dbReference>
<dbReference type="Gene3D" id="3.30.420.10">
    <property type="entry name" value="Ribonuclease H-like superfamily/Ribonuclease H"/>
    <property type="match status" value="1"/>
</dbReference>
<dbReference type="SUPFAM" id="SSF47819">
    <property type="entry name" value="HRDC-like"/>
    <property type="match status" value="1"/>
</dbReference>
<name>A0A8J2BID9_9BACT</name>
<dbReference type="Pfam" id="PF00570">
    <property type="entry name" value="HRDC"/>
    <property type="match status" value="1"/>
</dbReference>
<evidence type="ECO:0000313" key="2">
    <source>
        <dbReference type="EMBL" id="CAF0693507.1"/>
    </source>
</evidence>
<dbReference type="PROSITE" id="PS50967">
    <property type="entry name" value="HRDC"/>
    <property type="match status" value="1"/>
</dbReference>
<keyword evidence="3" id="KW-1185">Reference proteome</keyword>
<dbReference type="GO" id="GO:0003676">
    <property type="term" value="F:nucleic acid binding"/>
    <property type="evidence" value="ECO:0007669"/>
    <property type="project" value="InterPro"/>
</dbReference>
<dbReference type="GO" id="GO:0008408">
    <property type="term" value="F:3'-5' exonuclease activity"/>
    <property type="evidence" value="ECO:0007669"/>
    <property type="project" value="InterPro"/>
</dbReference>